<keyword evidence="2" id="KW-0547">Nucleotide-binding</keyword>
<dbReference type="SMART" id="SM00382">
    <property type="entry name" value="AAA"/>
    <property type="match status" value="1"/>
</dbReference>
<dbReference type="InterPro" id="IPR017871">
    <property type="entry name" value="ABC_transporter-like_CS"/>
</dbReference>
<feature type="domain" description="ABC transporter" evidence="5">
    <location>
        <begin position="16"/>
        <end position="248"/>
    </location>
</feature>
<evidence type="ECO:0000313" key="7">
    <source>
        <dbReference type="Proteomes" id="UP000002432"/>
    </source>
</evidence>
<dbReference type="InterPro" id="IPR003593">
    <property type="entry name" value="AAA+_ATPase"/>
</dbReference>
<dbReference type="Pfam" id="PF00005">
    <property type="entry name" value="ABC_tran"/>
    <property type="match status" value="1"/>
</dbReference>
<dbReference type="GO" id="GO:0016887">
    <property type="term" value="F:ATP hydrolysis activity"/>
    <property type="evidence" value="ECO:0007669"/>
    <property type="project" value="InterPro"/>
</dbReference>
<dbReference type="EMBL" id="CP000360">
    <property type="protein sequence ID" value="ABF41828.1"/>
    <property type="molecule type" value="Genomic_DNA"/>
</dbReference>
<dbReference type="InterPro" id="IPR017911">
    <property type="entry name" value="MacB-like_ATP-bd"/>
</dbReference>
<evidence type="ECO:0000313" key="6">
    <source>
        <dbReference type="EMBL" id="ABF41828.1"/>
    </source>
</evidence>
<dbReference type="GO" id="GO:0022857">
    <property type="term" value="F:transmembrane transporter activity"/>
    <property type="evidence" value="ECO:0007669"/>
    <property type="project" value="TreeGrafter"/>
</dbReference>
<dbReference type="PROSITE" id="PS50893">
    <property type="entry name" value="ABC_TRANSPORTER_2"/>
    <property type="match status" value="1"/>
</dbReference>
<dbReference type="GO" id="GO:0098796">
    <property type="term" value="C:membrane protein complex"/>
    <property type="evidence" value="ECO:0007669"/>
    <property type="project" value="UniProtKB-ARBA"/>
</dbReference>
<evidence type="ECO:0000256" key="3">
    <source>
        <dbReference type="ARBA" id="ARBA00022840"/>
    </source>
</evidence>
<keyword evidence="1" id="KW-0813">Transport</keyword>
<evidence type="ECO:0000259" key="5">
    <source>
        <dbReference type="PROSITE" id="PS50893"/>
    </source>
</evidence>
<evidence type="ECO:0000256" key="4">
    <source>
        <dbReference type="ARBA" id="ARBA00038388"/>
    </source>
</evidence>
<gene>
    <name evidence="6" type="ordered locus">Acid345_2827</name>
</gene>
<protein>
    <submittedName>
        <fullName evidence="6">ABC transporter, ATPase subunit</fullName>
    </submittedName>
</protein>
<dbReference type="InterPro" id="IPR015854">
    <property type="entry name" value="ABC_transpr_LolD-like"/>
</dbReference>
<evidence type="ECO:0000256" key="2">
    <source>
        <dbReference type="ARBA" id="ARBA00022741"/>
    </source>
</evidence>
<dbReference type="SUPFAM" id="SSF52540">
    <property type="entry name" value="P-loop containing nucleoside triphosphate hydrolases"/>
    <property type="match status" value="1"/>
</dbReference>
<dbReference type="GO" id="GO:0005886">
    <property type="term" value="C:plasma membrane"/>
    <property type="evidence" value="ECO:0007669"/>
    <property type="project" value="TreeGrafter"/>
</dbReference>
<sequence length="248" mass="26893">MASINDIAAPASTLSIRAENVTRHYQMGDATIRAVDGVSLQIATGDFVALLGSSGSGKSSLLNLIAGLDRPSGGSIVVQGSDLAKLSRLELAHYRLRTVGMVFQSFNLIPSMTVQENVELPLRFAEMERPQRAKVSREAIERVGLAARIDHKPTQLSGGEQQRVALARALVNQPKLLLADEPTGNLDSKTGSGIMHLIDTFNRTLGMTVLMVTHERTLAERYARRLIFLADGKLVGDEPNIPTREVRA</sequence>
<dbReference type="AlphaFoldDB" id="Q1IMS2"/>
<name>Q1IMS2_KORVE</name>
<dbReference type="PROSITE" id="PS00211">
    <property type="entry name" value="ABC_TRANSPORTER_1"/>
    <property type="match status" value="1"/>
</dbReference>
<organism evidence="6 7">
    <name type="scientific">Koribacter versatilis (strain Ellin345)</name>
    <dbReference type="NCBI Taxonomy" id="204669"/>
    <lineage>
        <taxon>Bacteria</taxon>
        <taxon>Pseudomonadati</taxon>
        <taxon>Acidobacteriota</taxon>
        <taxon>Terriglobia</taxon>
        <taxon>Terriglobales</taxon>
        <taxon>Candidatus Korobacteraceae</taxon>
        <taxon>Candidatus Korobacter</taxon>
    </lineage>
</organism>
<evidence type="ECO:0000256" key="1">
    <source>
        <dbReference type="ARBA" id="ARBA00022448"/>
    </source>
</evidence>
<dbReference type="OrthoDB" id="9791546at2"/>
<reference evidence="6 7" key="1">
    <citation type="journal article" date="2009" name="Appl. Environ. Microbiol.">
        <title>Three genomes from the phylum Acidobacteria provide insight into the lifestyles of these microorganisms in soils.</title>
        <authorList>
            <person name="Ward N.L."/>
            <person name="Challacombe J.F."/>
            <person name="Janssen P.H."/>
            <person name="Henrissat B."/>
            <person name="Coutinho P.M."/>
            <person name="Wu M."/>
            <person name="Xie G."/>
            <person name="Haft D.H."/>
            <person name="Sait M."/>
            <person name="Badger J."/>
            <person name="Barabote R.D."/>
            <person name="Bradley B."/>
            <person name="Brettin T.S."/>
            <person name="Brinkac L.M."/>
            <person name="Bruce D."/>
            <person name="Creasy T."/>
            <person name="Daugherty S.C."/>
            <person name="Davidsen T.M."/>
            <person name="DeBoy R.T."/>
            <person name="Detter J.C."/>
            <person name="Dodson R.J."/>
            <person name="Durkin A.S."/>
            <person name="Ganapathy A."/>
            <person name="Gwinn-Giglio M."/>
            <person name="Han C.S."/>
            <person name="Khouri H."/>
            <person name="Kiss H."/>
            <person name="Kothari S.P."/>
            <person name="Madupu R."/>
            <person name="Nelson K.E."/>
            <person name="Nelson W.C."/>
            <person name="Paulsen I."/>
            <person name="Penn K."/>
            <person name="Ren Q."/>
            <person name="Rosovitz M.J."/>
            <person name="Selengut J.D."/>
            <person name="Shrivastava S."/>
            <person name="Sullivan S.A."/>
            <person name="Tapia R."/>
            <person name="Thompson L.S."/>
            <person name="Watkins K.L."/>
            <person name="Yang Q."/>
            <person name="Yu C."/>
            <person name="Zafar N."/>
            <person name="Zhou L."/>
            <person name="Kuske C.R."/>
        </authorList>
    </citation>
    <scope>NUCLEOTIDE SEQUENCE [LARGE SCALE GENOMIC DNA]</scope>
    <source>
        <strain evidence="6 7">Ellin345</strain>
    </source>
</reference>
<comment type="similarity">
    <text evidence="4">Belongs to the ABC transporter superfamily. Macrolide exporter (TC 3.A.1.122) family.</text>
</comment>
<dbReference type="CDD" id="cd03255">
    <property type="entry name" value="ABC_MJ0796_LolCDE_FtsE"/>
    <property type="match status" value="1"/>
</dbReference>
<keyword evidence="3" id="KW-0067">ATP-binding</keyword>
<dbReference type="RefSeq" id="WP_011523629.1">
    <property type="nucleotide sequence ID" value="NC_008009.1"/>
</dbReference>
<dbReference type="HOGENOM" id="CLU_000604_1_22_0"/>
<dbReference type="Proteomes" id="UP000002432">
    <property type="component" value="Chromosome"/>
</dbReference>
<dbReference type="EnsemblBacteria" id="ABF41828">
    <property type="protein sequence ID" value="ABF41828"/>
    <property type="gene ID" value="Acid345_2827"/>
</dbReference>
<dbReference type="InterPro" id="IPR003439">
    <property type="entry name" value="ABC_transporter-like_ATP-bd"/>
</dbReference>
<accession>Q1IMS2</accession>
<dbReference type="eggNOG" id="COG1136">
    <property type="taxonomic scope" value="Bacteria"/>
</dbReference>
<keyword evidence="7" id="KW-1185">Reference proteome</keyword>
<dbReference type="GO" id="GO:0005524">
    <property type="term" value="F:ATP binding"/>
    <property type="evidence" value="ECO:0007669"/>
    <property type="project" value="UniProtKB-KW"/>
</dbReference>
<dbReference type="STRING" id="204669.Acid345_2827"/>
<dbReference type="FunFam" id="3.40.50.300:FF:000032">
    <property type="entry name" value="Export ABC transporter ATP-binding protein"/>
    <property type="match status" value="1"/>
</dbReference>
<dbReference type="PANTHER" id="PTHR24220">
    <property type="entry name" value="IMPORT ATP-BINDING PROTEIN"/>
    <property type="match status" value="1"/>
</dbReference>
<dbReference type="InterPro" id="IPR027417">
    <property type="entry name" value="P-loop_NTPase"/>
</dbReference>
<proteinExistence type="inferred from homology"/>
<dbReference type="Gene3D" id="3.40.50.300">
    <property type="entry name" value="P-loop containing nucleotide triphosphate hydrolases"/>
    <property type="match status" value="1"/>
</dbReference>
<dbReference type="KEGG" id="aba:Acid345_2827"/>